<evidence type="ECO:0000313" key="1">
    <source>
        <dbReference type="EMBL" id="KAH3819194.1"/>
    </source>
</evidence>
<evidence type="ECO:0000313" key="2">
    <source>
        <dbReference type="Proteomes" id="UP000828390"/>
    </source>
</evidence>
<accession>A0A9D4GPI5</accession>
<gene>
    <name evidence="1" type="ORF">DPMN_120927</name>
</gene>
<sequence length="138" mass="15533">MVQYPFLQNFTVAFSCFKKSAYFRSVIYLKVFNTFLVNRLSCLVGVVRSTVILLGRLFLHPLQHYLSAYWKWSPGYLLTDYNPSVLSPTPSVVFLGVSPAYQQSRNAISFSSCISFPITSSDSCVKVSTDNTSVLAYI</sequence>
<name>A0A9D4GPI5_DREPO</name>
<organism evidence="1 2">
    <name type="scientific">Dreissena polymorpha</name>
    <name type="common">Zebra mussel</name>
    <name type="synonym">Mytilus polymorpha</name>
    <dbReference type="NCBI Taxonomy" id="45954"/>
    <lineage>
        <taxon>Eukaryota</taxon>
        <taxon>Metazoa</taxon>
        <taxon>Spiralia</taxon>
        <taxon>Lophotrochozoa</taxon>
        <taxon>Mollusca</taxon>
        <taxon>Bivalvia</taxon>
        <taxon>Autobranchia</taxon>
        <taxon>Heteroconchia</taxon>
        <taxon>Euheterodonta</taxon>
        <taxon>Imparidentia</taxon>
        <taxon>Neoheterodontei</taxon>
        <taxon>Myida</taxon>
        <taxon>Dreissenoidea</taxon>
        <taxon>Dreissenidae</taxon>
        <taxon>Dreissena</taxon>
    </lineage>
</organism>
<proteinExistence type="predicted"/>
<protein>
    <submittedName>
        <fullName evidence="1">Uncharacterized protein</fullName>
    </submittedName>
</protein>
<reference evidence="1" key="2">
    <citation type="submission" date="2020-11" db="EMBL/GenBank/DDBJ databases">
        <authorList>
            <person name="McCartney M.A."/>
            <person name="Auch B."/>
            <person name="Kono T."/>
            <person name="Mallez S."/>
            <person name="Becker A."/>
            <person name="Gohl D.M."/>
            <person name="Silverstein K.A.T."/>
            <person name="Koren S."/>
            <person name="Bechman K.B."/>
            <person name="Herman A."/>
            <person name="Abrahante J.E."/>
            <person name="Garbe J."/>
        </authorList>
    </citation>
    <scope>NUCLEOTIDE SEQUENCE</scope>
    <source>
        <strain evidence="1">Duluth1</strain>
        <tissue evidence="1">Whole animal</tissue>
    </source>
</reference>
<reference evidence="1" key="1">
    <citation type="journal article" date="2019" name="bioRxiv">
        <title>The Genome of the Zebra Mussel, Dreissena polymorpha: A Resource for Invasive Species Research.</title>
        <authorList>
            <person name="McCartney M.A."/>
            <person name="Auch B."/>
            <person name="Kono T."/>
            <person name="Mallez S."/>
            <person name="Zhang Y."/>
            <person name="Obille A."/>
            <person name="Becker A."/>
            <person name="Abrahante J.E."/>
            <person name="Garbe J."/>
            <person name="Badalamenti J.P."/>
            <person name="Herman A."/>
            <person name="Mangelson H."/>
            <person name="Liachko I."/>
            <person name="Sullivan S."/>
            <person name="Sone E.D."/>
            <person name="Koren S."/>
            <person name="Silverstein K.A.T."/>
            <person name="Beckman K.B."/>
            <person name="Gohl D.M."/>
        </authorList>
    </citation>
    <scope>NUCLEOTIDE SEQUENCE</scope>
    <source>
        <strain evidence="1">Duluth1</strain>
        <tissue evidence="1">Whole animal</tissue>
    </source>
</reference>
<keyword evidence="2" id="KW-1185">Reference proteome</keyword>
<comment type="caution">
    <text evidence="1">The sequence shown here is derived from an EMBL/GenBank/DDBJ whole genome shotgun (WGS) entry which is preliminary data.</text>
</comment>
<dbReference type="Proteomes" id="UP000828390">
    <property type="component" value="Unassembled WGS sequence"/>
</dbReference>
<dbReference type="AlphaFoldDB" id="A0A9D4GPI5"/>
<dbReference type="EMBL" id="JAIWYP010000005">
    <property type="protein sequence ID" value="KAH3819194.1"/>
    <property type="molecule type" value="Genomic_DNA"/>
</dbReference>